<proteinExistence type="predicted"/>
<keyword evidence="1" id="KW-0812">Transmembrane</keyword>
<evidence type="ECO:0000313" key="3">
    <source>
        <dbReference type="Proteomes" id="UP000184225"/>
    </source>
</evidence>
<evidence type="ECO:0000313" key="2">
    <source>
        <dbReference type="EMBL" id="SHI95113.1"/>
    </source>
</evidence>
<dbReference type="EMBL" id="FQYY01000006">
    <property type="protein sequence ID" value="SHI95113.1"/>
    <property type="molecule type" value="Genomic_DNA"/>
</dbReference>
<evidence type="ECO:0000256" key="1">
    <source>
        <dbReference type="SAM" id="Phobius"/>
    </source>
</evidence>
<dbReference type="RefSeq" id="WP_073151170.1">
    <property type="nucleotide sequence ID" value="NZ_FQYY01000006.1"/>
</dbReference>
<dbReference type="OrthoDB" id="9802763at2"/>
<protein>
    <submittedName>
        <fullName evidence="2">Cytochrome oxidase maturation protein, cbb3-type</fullName>
    </submittedName>
</protein>
<sequence length="67" mass="7636">MSVIYVLLAISITVAIVFFVAFILSVKSGQYDDMYTPSVRMLFEDELVKKSTNKNNQEQVITKDKQS</sequence>
<name>A0A1M6FBR9_9FLAO</name>
<dbReference type="PANTHER" id="PTHR41532">
    <property type="entry name" value="FIXS PROTEIN"/>
    <property type="match status" value="1"/>
</dbReference>
<dbReference type="NCBIfam" id="TIGR00847">
    <property type="entry name" value="ccoS"/>
    <property type="match status" value="1"/>
</dbReference>
<gene>
    <name evidence="2" type="ORF">SAMN04488096_10650</name>
</gene>
<dbReference type="PANTHER" id="PTHR41532:SF1">
    <property type="entry name" value="FIXS PROTEIN"/>
    <property type="match status" value="1"/>
</dbReference>
<keyword evidence="1" id="KW-0472">Membrane</keyword>
<dbReference type="InterPro" id="IPR004714">
    <property type="entry name" value="Cyt_oxidase_maturation_cbb3"/>
</dbReference>
<reference evidence="2 3" key="1">
    <citation type="submission" date="2016-11" db="EMBL/GenBank/DDBJ databases">
        <authorList>
            <person name="Jaros S."/>
            <person name="Januszkiewicz K."/>
            <person name="Wedrychowicz H."/>
        </authorList>
    </citation>
    <scope>NUCLEOTIDE SEQUENCE [LARGE SCALE GENOMIC DNA]</scope>
    <source>
        <strain evidence="2 3">DSM 21425</strain>
    </source>
</reference>
<dbReference type="Proteomes" id="UP000184225">
    <property type="component" value="Unassembled WGS sequence"/>
</dbReference>
<feature type="transmembrane region" description="Helical" evidence="1">
    <location>
        <begin position="6"/>
        <end position="26"/>
    </location>
</feature>
<accession>A0A1M6FBR9</accession>
<dbReference type="Pfam" id="PF03597">
    <property type="entry name" value="FixS"/>
    <property type="match status" value="1"/>
</dbReference>
<keyword evidence="1" id="KW-1133">Transmembrane helix</keyword>
<organism evidence="2 3">
    <name type="scientific">Mesonia phycicola</name>
    <dbReference type="NCBI Taxonomy" id="579105"/>
    <lineage>
        <taxon>Bacteria</taxon>
        <taxon>Pseudomonadati</taxon>
        <taxon>Bacteroidota</taxon>
        <taxon>Flavobacteriia</taxon>
        <taxon>Flavobacteriales</taxon>
        <taxon>Flavobacteriaceae</taxon>
        <taxon>Mesonia</taxon>
    </lineage>
</organism>
<dbReference type="STRING" id="579105.SAMN04488096_10650"/>
<dbReference type="AlphaFoldDB" id="A0A1M6FBR9"/>
<keyword evidence="3" id="KW-1185">Reference proteome</keyword>